<dbReference type="Proteomes" id="UP000053780">
    <property type="component" value="Unassembled WGS sequence"/>
</dbReference>
<name>T0ML21_9MICR</name>
<evidence type="ECO:0000313" key="2">
    <source>
        <dbReference type="Proteomes" id="UP000053780"/>
    </source>
</evidence>
<proteinExistence type="predicted"/>
<reference evidence="1 2" key="1">
    <citation type="journal article" date="2013" name="BMC Genomics">
        <title>Genome sequencing and comparative genomics of honey bee microsporidia, Nosema apis reveal novel insights into host-parasite interactions.</title>
        <authorList>
            <person name="Chen Yp."/>
            <person name="Pettis J.S."/>
            <person name="Zhao Y."/>
            <person name="Liu X."/>
            <person name="Tallon L.J."/>
            <person name="Sadzewicz L.D."/>
            <person name="Li R."/>
            <person name="Zheng H."/>
            <person name="Huang S."/>
            <person name="Zhang X."/>
            <person name="Hamilton M.C."/>
            <person name="Pernal S.F."/>
            <person name="Melathopoulos A.P."/>
            <person name="Yan X."/>
            <person name="Evans J.D."/>
        </authorList>
    </citation>
    <scope>NUCLEOTIDE SEQUENCE [LARGE SCALE GENOMIC DNA]</scope>
    <source>
        <strain evidence="1 2">BRL 01</strain>
    </source>
</reference>
<keyword evidence="2" id="KW-1185">Reference proteome</keyword>
<protein>
    <submittedName>
        <fullName evidence="1">Uncharacterized protein</fullName>
    </submittedName>
</protein>
<sequence length="97" mass="11294">MRKPTNSRIRKIKKIWFMARELGLIHKCKVNVIPYVMTWDRLLQNTTAIQGNKKTLESISLEYRQGLREGGSAIEDVTSILKRISSHNAEKYNCNIF</sequence>
<organism evidence="1 2">
    <name type="scientific">Vairimorpha apis BRL 01</name>
    <dbReference type="NCBI Taxonomy" id="1037528"/>
    <lineage>
        <taxon>Eukaryota</taxon>
        <taxon>Fungi</taxon>
        <taxon>Fungi incertae sedis</taxon>
        <taxon>Microsporidia</taxon>
        <taxon>Nosematidae</taxon>
        <taxon>Vairimorpha</taxon>
    </lineage>
</organism>
<gene>
    <name evidence="1" type="ORF">NAPIS_ORF00712</name>
</gene>
<dbReference type="EMBL" id="KE647104">
    <property type="protein sequence ID" value="EQB61705.1"/>
    <property type="molecule type" value="Genomic_DNA"/>
</dbReference>
<accession>T0ML21</accession>
<dbReference type="HOGENOM" id="CLU_2347252_0_0_1"/>
<dbReference type="AlphaFoldDB" id="T0ML21"/>
<evidence type="ECO:0000313" key="1">
    <source>
        <dbReference type="EMBL" id="EQB61705.1"/>
    </source>
</evidence>
<dbReference type="VEuPathDB" id="MicrosporidiaDB:NAPIS_ORF00712"/>